<comment type="caution">
    <text evidence="1">The sequence shown here is derived from an EMBL/GenBank/DDBJ whole genome shotgun (WGS) entry which is preliminary data.</text>
</comment>
<keyword evidence="2" id="KW-1185">Reference proteome</keyword>
<dbReference type="PRINTS" id="PR00413">
    <property type="entry name" value="HADHALOGNASE"/>
</dbReference>
<dbReference type="AlphaFoldDB" id="A0A841GWP6"/>
<dbReference type="Gene3D" id="3.40.50.1000">
    <property type="entry name" value="HAD superfamily/HAD-like"/>
    <property type="match status" value="1"/>
</dbReference>
<dbReference type="InterPro" id="IPR023214">
    <property type="entry name" value="HAD_sf"/>
</dbReference>
<dbReference type="PANTHER" id="PTHR46191">
    <property type="match status" value="1"/>
</dbReference>
<evidence type="ECO:0000313" key="1">
    <source>
        <dbReference type="EMBL" id="MBB6069665.1"/>
    </source>
</evidence>
<evidence type="ECO:0000313" key="2">
    <source>
        <dbReference type="Proteomes" id="UP000582837"/>
    </source>
</evidence>
<dbReference type="PANTHER" id="PTHR46191:SF2">
    <property type="entry name" value="HALOACID DEHALOGENASE-LIKE HYDROLASE DOMAIN-CONTAINING PROTEIN 3"/>
    <property type="match status" value="1"/>
</dbReference>
<dbReference type="GO" id="GO:0016787">
    <property type="term" value="F:hydrolase activity"/>
    <property type="evidence" value="ECO:0007669"/>
    <property type="project" value="UniProtKB-KW"/>
</dbReference>
<keyword evidence="1" id="KW-0378">Hydrolase</keyword>
<dbReference type="InterPro" id="IPR036412">
    <property type="entry name" value="HAD-like_sf"/>
</dbReference>
<dbReference type="InterPro" id="IPR044924">
    <property type="entry name" value="HAD-SF_hydro_IA_REG-2-like_cap"/>
</dbReference>
<dbReference type="SUPFAM" id="SSF56784">
    <property type="entry name" value="HAD-like"/>
    <property type="match status" value="1"/>
</dbReference>
<dbReference type="InterPro" id="IPR051828">
    <property type="entry name" value="HAD-like_hydrolase_domain"/>
</dbReference>
<organism evidence="1 2">
    <name type="scientific">Longimicrobium terrae</name>
    <dbReference type="NCBI Taxonomy" id="1639882"/>
    <lineage>
        <taxon>Bacteria</taxon>
        <taxon>Pseudomonadati</taxon>
        <taxon>Gemmatimonadota</taxon>
        <taxon>Longimicrobiia</taxon>
        <taxon>Longimicrobiales</taxon>
        <taxon>Longimicrobiaceae</taxon>
        <taxon>Longimicrobium</taxon>
    </lineage>
</organism>
<protein>
    <submittedName>
        <fullName evidence="1">HAD superfamily hydrolase (TIGR01549 family)</fullName>
    </submittedName>
</protein>
<dbReference type="Gene3D" id="1.10.150.720">
    <property type="entry name" value="Haloacid dehalogenase-like hydrolase"/>
    <property type="match status" value="1"/>
</dbReference>
<dbReference type="SFLD" id="SFLDG01129">
    <property type="entry name" value="C1.5:_HAD__Beta-PGM__Phosphata"/>
    <property type="match status" value="1"/>
</dbReference>
<accession>A0A841GWP6</accession>
<dbReference type="Pfam" id="PF00702">
    <property type="entry name" value="Hydrolase"/>
    <property type="match status" value="1"/>
</dbReference>
<sequence length="230" mass="25467">MKPPKAILFDAGNTLVWLDHPYLVTLLAEHGVHTTVEALMTAEAEAKLVLGEMMRAGQAANDGSAAETLFREMFRRVGAADEQFPALSAALWARHAESHLWKNVREHTAETLEELRRRGYRLGVISNADGRVDGLLQSVGLAAPFEFIMDSRQVGLEKPDPRIFRLGAEKMGLDPSEVAYVGDIYEIDVQGSRAAGMRPILIDPLWRWNAADCERIRGIHDLLALMPEAA</sequence>
<proteinExistence type="predicted"/>
<dbReference type="NCBIfam" id="TIGR01549">
    <property type="entry name" value="HAD-SF-IA-v1"/>
    <property type="match status" value="1"/>
</dbReference>
<dbReference type="EMBL" id="JACHIA010000003">
    <property type="protein sequence ID" value="MBB6069665.1"/>
    <property type="molecule type" value="Genomic_DNA"/>
</dbReference>
<name>A0A841GWP6_9BACT</name>
<dbReference type="InterPro" id="IPR006439">
    <property type="entry name" value="HAD-SF_hydro_IA"/>
</dbReference>
<dbReference type="Proteomes" id="UP000582837">
    <property type="component" value="Unassembled WGS sequence"/>
</dbReference>
<dbReference type="NCBIfam" id="TIGR01509">
    <property type="entry name" value="HAD-SF-IA-v3"/>
    <property type="match status" value="1"/>
</dbReference>
<gene>
    <name evidence="1" type="ORF">HNQ61_001282</name>
</gene>
<dbReference type="RefSeq" id="WP_170036274.1">
    <property type="nucleotide sequence ID" value="NZ_JABDTL010000002.1"/>
</dbReference>
<dbReference type="SFLD" id="SFLDS00003">
    <property type="entry name" value="Haloacid_Dehalogenase"/>
    <property type="match status" value="1"/>
</dbReference>
<reference evidence="1 2" key="1">
    <citation type="submission" date="2020-08" db="EMBL/GenBank/DDBJ databases">
        <title>Genomic Encyclopedia of Type Strains, Phase IV (KMG-IV): sequencing the most valuable type-strain genomes for metagenomic binning, comparative biology and taxonomic classification.</title>
        <authorList>
            <person name="Goeker M."/>
        </authorList>
    </citation>
    <scope>NUCLEOTIDE SEQUENCE [LARGE SCALE GENOMIC DNA]</scope>
    <source>
        <strain evidence="1 2">DSM 29007</strain>
    </source>
</reference>